<evidence type="ECO:0000256" key="1">
    <source>
        <dbReference type="ARBA" id="ARBA00022737"/>
    </source>
</evidence>
<evidence type="ECO:0000256" key="2">
    <source>
        <dbReference type="ARBA" id="ARBA00023043"/>
    </source>
</evidence>
<dbReference type="RefSeq" id="WP_074490053.1">
    <property type="nucleotide sequence ID" value="NZ_FPAM01000006.1"/>
</dbReference>
<keyword evidence="1" id="KW-0677">Repeat</keyword>
<evidence type="ECO:0000256" key="3">
    <source>
        <dbReference type="PROSITE-ProRule" id="PRU00023"/>
    </source>
</evidence>
<evidence type="ECO:0000313" key="5">
    <source>
        <dbReference type="Proteomes" id="UP000186720"/>
    </source>
</evidence>
<dbReference type="SMART" id="SM00248">
    <property type="entry name" value="ANK"/>
    <property type="match status" value="6"/>
</dbReference>
<protein>
    <submittedName>
        <fullName evidence="4">Uncharacterized protein</fullName>
    </submittedName>
</protein>
<dbReference type="PANTHER" id="PTHR24198">
    <property type="entry name" value="ANKYRIN REPEAT AND PROTEIN KINASE DOMAIN-CONTAINING PROTEIN"/>
    <property type="match status" value="1"/>
</dbReference>
<dbReference type="Gene3D" id="1.25.40.20">
    <property type="entry name" value="Ankyrin repeat-containing domain"/>
    <property type="match status" value="3"/>
</dbReference>
<sequence length="394" mass="44420">MPDQSTLYEALRNDNIQEAREILNDESNFPSDLTPFDRIQLFEKLIQHKAFDIIIKFVDHKLVETDLYEYDTFNNTLLHKVLFNLKDDDESIAFFNELLAKLENINDAVDNQTLLGYAFEIGAAPNLIKSLINAGCDINWINNAEDTFLHKIAANNRIQPEKAAAYLKLMLQEGLAVDAVDIVHKTPLLIAISNNKPLLIDLLLENGASCNIPDDKGETAFYYAVVHQQSLALYLKLRASESPDFEVANKNGETILFEFLNRLSRPSDTILEFLTTLIEDGADLYLPATFYGREKTPADVIAEKPFAIFNTVFQLGKLDVGRVDKNGNSILHKVCAFNVNYDSEMAKDTYRKVKLLIENGADVNLTNNNDETPLMLASTDNLKSKTVELLLTHK</sequence>
<dbReference type="InterPro" id="IPR002110">
    <property type="entry name" value="Ankyrin_rpt"/>
</dbReference>
<name>A0A1Q6A0D9_9SPHI</name>
<dbReference type="AlphaFoldDB" id="A0A1Q6A0D9"/>
<gene>
    <name evidence="4" type="ORF">RG47T_2903</name>
</gene>
<dbReference type="Proteomes" id="UP000186720">
    <property type="component" value="Unassembled WGS sequence"/>
</dbReference>
<accession>A0A1Q6A0D9</accession>
<dbReference type="OrthoDB" id="5657095at2"/>
<dbReference type="STRING" id="1302689.RG47T_2903"/>
<keyword evidence="2 3" id="KW-0040">ANK repeat</keyword>
<dbReference type="Pfam" id="PF12796">
    <property type="entry name" value="Ank_2"/>
    <property type="match status" value="2"/>
</dbReference>
<organism evidence="4 5">
    <name type="scientific">Mucilaginibacter polytrichastri</name>
    <dbReference type="NCBI Taxonomy" id="1302689"/>
    <lineage>
        <taxon>Bacteria</taxon>
        <taxon>Pseudomonadati</taxon>
        <taxon>Bacteroidota</taxon>
        <taxon>Sphingobacteriia</taxon>
        <taxon>Sphingobacteriales</taxon>
        <taxon>Sphingobacteriaceae</taxon>
        <taxon>Mucilaginibacter</taxon>
    </lineage>
</organism>
<evidence type="ECO:0000313" key="4">
    <source>
        <dbReference type="EMBL" id="OKS87442.1"/>
    </source>
</evidence>
<dbReference type="PROSITE" id="PS50088">
    <property type="entry name" value="ANK_REPEAT"/>
    <property type="match status" value="1"/>
</dbReference>
<comment type="caution">
    <text evidence="4">The sequence shown here is derived from an EMBL/GenBank/DDBJ whole genome shotgun (WGS) entry which is preliminary data.</text>
</comment>
<dbReference type="SUPFAM" id="SSF48403">
    <property type="entry name" value="Ankyrin repeat"/>
    <property type="match status" value="1"/>
</dbReference>
<reference evidence="4 5" key="1">
    <citation type="submission" date="2016-11" db="EMBL/GenBank/DDBJ databases">
        <title>Whole Genome Sequencing of Mucilaginibacter polytrichastri RG4-7(T) isolated from the moss sample.</title>
        <authorList>
            <person name="Li Y."/>
        </authorList>
    </citation>
    <scope>NUCLEOTIDE SEQUENCE [LARGE SCALE GENOMIC DNA]</scope>
    <source>
        <strain evidence="4 5">RG4-7</strain>
    </source>
</reference>
<keyword evidence="5" id="KW-1185">Reference proteome</keyword>
<dbReference type="EMBL" id="MPPL01000001">
    <property type="protein sequence ID" value="OKS87442.1"/>
    <property type="molecule type" value="Genomic_DNA"/>
</dbReference>
<dbReference type="PANTHER" id="PTHR24198:SF165">
    <property type="entry name" value="ANKYRIN REPEAT-CONTAINING PROTEIN-RELATED"/>
    <property type="match status" value="1"/>
</dbReference>
<feature type="repeat" description="ANK" evidence="3">
    <location>
        <begin position="183"/>
        <end position="215"/>
    </location>
</feature>
<dbReference type="InterPro" id="IPR036770">
    <property type="entry name" value="Ankyrin_rpt-contain_sf"/>
</dbReference>
<proteinExistence type="predicted"/>